<reference evidence="1 2" key="1">
    <citation type="journal article" date="2016" name="Nat. Commun.">
        <title>Ectomycorrhizal ecology is imprinted in the genome of the dominant symbiotic fungus Cenococcum geophilum.</title>
        <authorList>
            <consortium name="DOE Joint Genome Institute"/>
            <person name="Peter M."/>
            <person name="Kohler A."/>
            <person name="Ohm R.A."/>
            <person name="Kuo A."/>
            <person name="Krutzmann J."/>
            <person name="Morin E."/>
            <person name="Arend M."/>
            <person name="Barry K.W."/>
            <person name="Binder M."/>
            <person name="Choi C."/>
            <person name="Clum A."/>
            <person name="Copeland A."/>
            <person name="Grisel N."/>
            <person name="Haridas S."/>
            <person name="Kipfer T."/>
            <person name="LaButti K."/>
            <person name="Lindquist E."/>
            <person name="Lipzen A."/>
            <person name="Maire R."/>
            <person name="Meier B."/>
            <person name="Mihaltcheva S."/>
            <person name="Molinier V."/>
            <person name="Murat C."/>
            <person name="Poggeler S."/>
            <person name="Quandt C.A."/>
            <person name="Sperisen C."/>
            <person name="Tritt A."/>
            <person name="Tisserant E."/>
            <person name="Crous P.W."/>
            <person name="Henrissat B."/>
            <person name="Nehls U."/>
            <person name="Egli S."/>
            <person name="Spatafora J.W."/>
            <person name="Grigoriev I.V."/>
            <person name="Martin F.M."/>
        </authorList>
    </citation>
    <scope>NUCLEOTIDE SEQUENCE [LARGE SCALE GENOMIC DNA]</scope>
    <source>
        <strain evidence="1 2">1.58</strain>
    </source>
</reference>
<dbReference type="EMBL" id="KV748263">
    <property type="protein sequence ID" value="OCK87293.1"/>
    <property type="molecule type" value="Genomic_DNA"/>
</dbReference>
<sequence length="143" mass="15872">MKSTFVATAAAMSMLYLKSAIAGTVSCRALNLEGFGYSVFTIDGEHCRTVQGTPCWIGFNHRITLRGGGNCEGTVYWMDENHHMNTKAANGWRQWCWPENWGECFEGGNAGGKEYECECTTNDQCTADNCGYWDTPEQGLLTQ</sequence>
<dbReference type="Proteomes" id="UP000250078">
    <property type="component" value="Unassembled WGS sequence"/>
</dbReference>
<keyword evidence="2" id="KW-1185">Reference proteome</keyword>
<evidence type="ECO:0000313" key="1">
    <source>
        <dbReference type="EMBL" id="OCK87293.1"/>
    </source>
</evidence>
<organism evidence="1 2">
    <name type="scientific">Cenococcum geophilum 1.58</name>
    <dbReference type="NCBI Taxonomy" id="794803"/>
    <lineage>
        <taxon>Eukaryota</taxon>
        <taxon>Fungi</taxon>
        <taxon>Dikarya</taxon>
        <taxon>Ascomycota</taxon>
        <taxon>Pezizomycotina</taxon>
        <taxon>Dothideomycetes</taxon>
        <taxon>Pleosporomycetidae</taxon>
        <taxon>Gloniales</taxon>
        <taxon>Gloniaceae</taxon>
        <taxon>Cenococcum</taxon>
    </lineage>
</organism>
<proteinExistence type="predicted"/>
<name>A0ACC8ELU5_9PEZI</name>
<protein>
    <submittedName>
        <fullName evidence="1">Uncharacterized protein</fullName>
    </submittedName>
</protein>
<evidence type="ECO:0000313" key="2">
    <source>
        <dbReference type="Proteomes" id="UP000250078"/>
    </source>
</evidence>
<accession>A0ACC8ELU5</accession>
<gene>
    <name evidence="1" type="ORF">K441DRAFT_358729</name>
</gene>